<accession>A0A7G9GM68</accession>
<gene>
    <name evidence="2" type="ORF">H9Q80_16885</name>
</gene>
<dbReference type="AlphaFoldDB" id="A0A7G9GM68"/>
<dbReference type="KEGG" id="ehn:H9Q80_16885"/>
<dbReference type="PANTHER" id="PTHR22916">
    <property type="entry name" value="GLYCOSYLTRANSFERASE"/>
    <property type="match status" value="1"/>
</dbReference>
<feature type="domain" description="Glycosyltransferase 2-like" evidence="1">
    <location>
        <begin position="5"/>
        <end position="166"/>
    </location>
</feature>
<proteinExistence type="predicted"/>
<keyword evidence="2" id="KW-0808">Transferase</keyword>
<reference evidence="2 3" key="1">
    <citation type="submission" date="2020-08" db="EMBL/GenBank/DDBJ databases">
        <authorList>
            <person name="Liu C."/>
            <person name="Sun Q."/>
        </authorList>
    </citation>
    <scope>NUCLEOTIDE SEQUENCE [LARGE SCALE GENOMIC DNA]</scope>
    <source>
        <strain evidence="2 3">NSJ-61</strain>
    </source>
</reference>
<dbReference type="SUPFAM" id="SSF53448">
    <property type="entry name" value="Nucleotide-diphospho-sugar transferases"/>
    <property type="match status" value="1"/>
</dbReference>
<dbReference type="GO" id="GO:0008417">
    <property type="term" value="F:fucosyltransferase activity"/>
    <property type="evidence" value="ECO:0007669"/>
    <property type="project" value="TreeGrafter"/>
</dbReference>
<dbReference type="EMBL" id="CP060636">
    <property type="protein sequence ID" value="QNM11900.1"/>
    <property type="molecule type" value="Genomic_DNA"/>
</dbReference>
<evidence type="ECO:0000313" key="3">
    <source>
        <dbReference type="Proteomes" id="UP000515856"/>
    </source>
</evidence>
<evidence type="ECO:0000259" key="1">
    <source>
        <dbReference type="Pfam" id="PF00535"/>
    </source>
</evidence>
<dbReference type="RefSeq" id="WP_158552376.1">
    <property type="nucleotide sequence ID" value="NZ_CP060636.1"/>
</dbReference>
<keyword evidence="3" id="KW-1185">Reference proteome</keyword>
<dbReference type="InterPro" id="IPR029044">
    <property type="entry name" value="Nucleotide-diphossugar_trans"/>
</dbReference>
<name>A0A7G9GM68_9FIRM</name>
<dbReference type="Proteomes" id="UP000515856">
    <property type="component" value="Chromosome"/>
</dbReference>
<dbReference type="Pfam" id="PF00535">
    <property type="entry name" value="Glycos_transf_2"/>
    <property type="match status" value="1"/>
</dbReference>
<dbReference type="PANTHER" id="PTHR22916:SF69">
    <property type="entry name" value="BIFUNCTIONAL GLYCOSYLTRANSFERASE PGTA"/>
    <property type="match status" value="1"/>
</dbReference>
<evidence type="ECO:0000313" key="2">
    <source>
        <dbReference type="EMBL" id="QNM11900.1"/>
    </source>
</evidence>
<dbReference type="InterPro" id="IPR001173">
    <property type="entry name" value="Glyco_trans_2-like"/>
</dbReference>
<organism evidence="2 3">
    <name type="scientific">[Eubacterium] hominis</name>
    <dbReference type="NCBI Taxonomy" id="2764325"/>
    <lineage>
        <taxon>Bacteria</taxon>
        <taxon>Bacillati</taxon>
        <taxon>Bacillota</taxon>
        <taxon>Erysipelotrichia</taxon>
        <taxon>Erysipelotrichales</taxon>
        <taxon>Erysipelotrichaceae</taxon>
        <taxon>Amedibacillus</taxon>
    </lineage>
</organism>
<protein>
    <submittedName>
        <fullName evidence="2">Glycosyltransferase</fullName>
    </submittedName>
</protein>
<sequence length="297" mass="34906">MELVSVIMSTFNEPISYIEKSIESILNQTYGNIQLILINDNPNRKDLADFLYEMSKKYNNIKYLINKENLGLVKSLNKGIDVADGFYIARMDADDISKNERISVQIEFLKSNNLDLVGSNVIKIDENENEIGFINVPTKNNEIIKLNEYGSCILHPTWLGKKSVFKDLNGYRNIFSCEDYDFITRAIRNNYKLGNVNKCLLKYRIRKDGISISSEARQKLLMYFISCNRYIIDEIDIQDIENYINSDGYKKDYRMINNFIIEKNKLLTSCNYLYLFKIILNKYFYKSMRAKIKLKRF</sequence>
<dbReference type="Gene3D" id="3.90.550.10">
    <property type="entry name" value="Spore Coat Polysaccharide Biosynthesis Protein SpsA, Chain A"/>
    <property type="match status" value="1"/>
</dbReference>